<dbReference type="InterPro" id="IPR000674">
    <property type="entry name" value="Ald_Oxase/Xan_DH_a/b"/>
</dbReference>
<keyword evidence="6" id="KW-0411">Iron-sulfur</keyword>
<evidence type="ECO:0000256" key="2">
    <source>
        <dbReference type="ARBA" id="ARBA00022714"/>
    </source>
</evidence>
<protein>
    <submittedName>
        <fullName evidence="8">Molybdopterin-dependent oxidoreductase</fullName>
    </submittedName>
</protein>
<dbReference type="Pfam" id="PF02738">
    <property type="entry name" value="MoCoBD_1"/>
    <property type="match status" value="1"/>
</dbReference>
<comment type="cofactor">
    <cofactor evidence="7">
        <name>[2Fe-2S] cluster</name>
        <dbReference type="ChEBI" id="CHEBI:190135"/>
    </cofactor>
</comment>
<keyword evidence="3" id="KW-0479">Metal-binding</keyword>
<dbReference type="SUPFAM" id="SSF55447">
    <property type="entry name" value="CO dehydrogenase flavoprotein C-terminal domain-like"/>
    <property type="match status" value="1"/>
</dbReference>
<dbReference type="EMBL" id="CP050139">
    <property type="protein sequence ID" value="QIP36578.1"/>
    <property type="molecule type" value="Genomic_DNA"/>
</dbReference>
<dbReference type="RefSeq" id="WP_007398714.1">
    <property type="nucleotide sequence ID" value="NZ_CALMTF010000089.1"/>
</dbReference>
<dbReference type="Pfam" id="PF20256">
    <property type="entry name" value="MoCoBD_2"/>
    <property type="match status" value="1"/>
</dbReference>
<dbReference type="SMART" id="SM01008">
    <property type="entry name" value="Ald_Xan_dh_C"/>
    <property type="match status" value="1"/>
</dbReference>
<dbReference type="GeneID" id="85023453"/>
<dbReference type="Gene3D" id="3.30.390.50">
    <property type="entry name" value="CO dehydrogenase flavoprotein, C-terminal domain"/>
    <property type="match status" value="1"/>
</dbReference>
<dbReference type="PROSITE" id="PS51387">
    <property type="entry name" value="FAD_PCMH"/>
    <property type="match status" value="1"/>
</dbReference>
<keyword evidence="1" id="KW-0285">Flavoprotein</keyword>
<dbReference type="GO" id="GO:0071949">
    <property type="term" value="F:FAD binding"/>
    <property type="evidence" value="ECO:0007669"/>
    <property type="project" value="InterPro"/>
</dbReference>
<dbReference type="InterPro" id="IPR046867">
    <property type="entry name" value="AldOxase/xan_DH_MoCoBD2"/>
</dbReference>
<dbReference type="Pfam" id="PF01315">
    <property type="entry name" value="Ald_Xan_dh_C"/>
    <property type="match status" value="1"/>
</dbReference>
<gene>
    <name evidence="8" type="ORF">GWK63_14870</name>
</gene>
<dbReference type="GO" id="GO:0016491">
    <property type="term" value="F:oxidoreductase activity"/>
    <property type="evidence" value="ECO:0007669"/>
    <property type="project" value="InterPro"/>
</dbReference>
<reference evidence="8 9" key="1">
    <citation type="submission" date="2020-03" db="EMBL/GenBank/DDBJ databases">
        <title>Isolation of cellulose-producing strains, genome characterization and application of the synthesized cellulose films as an economical and sustainable material for piezoelectric sensor construction.</title>
        <authorList>
            <person name="Mangayil R.K."/>
        </authorList>
    </citation>
    <scope>NUCLEOTIDE SEQUENCE [LARGE SCALE GENOMIC DNA]</scope>
    <source>
        <strain evidence="8 9">ENS 9a1a</strain>
    </source>
</reference>
<evidence type="ECO:0000256" key="1">
    <source>
        <dbReference type="ARBA" id="ARBA00022630"/>
    </source>
</evidence>
<evidence type="ECO:0000256" key="3">
    <source>
        <dbReference type="ARBA" id="ARBA00022723"/>
    </source>
</evidence>
<dbReference type="Pfam" id="PF00941">
    <property type="entry name" value="FAD_binding_5"/>
    <property type="match status" value="1"/>
</dbReference>
<dbReference type="SUPFAM" id="SSF56176">
    <property type="entry name" value="FAD-binding/transporter-associated domain-like"/>
    <property type="match status" value="1"/>
</dbReference>
<dbReference type="Gene3D" id="3.30.465.10">
    <property type="match status" value="1"/>
</dbReference>
<evidence type="ECO:0000256" key="7">
    <source>
        <dbReference type="ARBA" id="ARBA00034078"/>
    </source>
</evidence>
<dbReference type="Gene3D" id="3.90.1170.50">
    <property type="entry name" value="Aldehyde oxidase/xanthine dehydrogenase, a/b hammerhead"/>
    <property type="match status" value="1"/>
</dbReference>
<organism evidence="8 9">
    <name type="scientific">Komagataeibacter rhaeticus</name>
    <dbReference type="NCBI Taxonomy" id="215221"/>
    <lineage>
        <taxon>Bacteria</taxon>
        <taxon>Pseudomonadati</taxon>
        <taxon>Pseudomonadota</taxon>
        <taxon>Alphaproteobacteria</taxon>
        <taxon>Acetobacterales</taxon>
        <taxon>Acetobacteraceae</taxon>
        <taxon>Komagataeibacter</taxon>
    </lineage>
</organism>
<dbReference type="SUPFAM" id="SSF56003">
    <property type="entry name" value="Molybdenum cofactor-binding domain"/>
    <property type="match status" value="1"/>
</dbReference>
<dbReference type="KEGG" id="kre:GWK63_14870"/>
<dbReference type="InterPro" id="IPR016166">
    <property type="entry name" value="FAD-bd_PCMH"/>
</dbReference>
<evidence type="ECO:0000256" key="6">
    <source>
        <dbReference type="ARBA" id="ARBA00023014"/>
    </source>
</evidence>
<dbReference type="GO" id="GO:0051537">
    <property type="term" value="F:2 iron, 2 sulfur cluster binding"/>
    <property type="evidence" value="ECO:0007669"/>
    <property type="project" value="UniProtKB-KW"/>
</dbReference>
<name>A0A181C5Y8_9PROT</name>
<accession>A0A181C5Y8</accession>
<dbReference type="InterPro" id="IPR037165">
    <property type="entry name" value="AldOxase/xan_DH_Mopterin-bd_sf"/>
</dbReference>
<dbReference type="Gene3D" id="3.30.43.10">
    <property type="entry name" value="Uridine Diphospho-n-acetylenolpyruvylglucosamine Reductase, domain 2"/>
    <property type="match status" value="1"/>
</dbReference>
<proteinExistence type="predicted"/>
<evidence type="ECO:0000313" key="9">
    <source>
        <dbReference type="Proteomes" id="UP000502533"/>
    </source>
</evidence>
<keyword evidence="4" id="KW-0274">FAD</keyword>
<dbReference type="Gene3D" id="3.30.365.10">
    <property type="entry name" value="Aldehyde oxidase/xanthine dehydrogenase, molybdopterin binding domain"/>
    <property type="match status" value="4"/>
</dbReference>
<dbReference type="InterPro" id="IPR008274">
    <property type="entry name" value="AldOxase/xan_DH_MoCoBD1"/>
</dbReference>
<dbReference type="SUPFAM" id="SSF54665">
    <property type="entry name" value="CO dehydrogenase molybdoprotein N-domain-like"/>
    <property type="match status" value="1"/>
</dbReference>
<dbReference type="InterPro" id="IPR016167">
    <property type="entry name" value="FAD-bd_PCMH_sub1"/>
</dbReference>
<keyword evidence="2" id="KW-0001">2Fe-2S</keyword>
<evidence type="ECO:0000313" key="8">
    <source>
        <dbReference type="EMBL" id="QIP36578.1"/>
    </source>
</evidence>
<keyword evidence="5" id="KW-0408">Iron</keyword>
<dbReference type="InterPro" id="IPR016208">
    <property type="entry name" value="Ald_Oxase/xanthine_DH-like"/>
</dbReference>
<dbReference type="PANTHER" id="PTHR11908:SF157">
    <property type="entry name" value="XANTHINE DEHYDROGENASE SUBUNIT D-RELATED"/>
    <property type="match status" value="1"/>
</dbReference>
<dbReference type="GO" id="GO:0005506">
    <property type="term" value="F:iron ion binding"/>
    <property type="evidence" value="ECO:0007669"/>
    <property type="project" value="InterPro"/>
</dbReference>
<dbReference type="InterPro" id="IPR002346">
    <property type="entry name" value="Mopterin_DH_FAD-bd"/>
</dbReference>
<dbReference type="InterPro" id="IPR036683">
    <property type="entry name" value="CO_DH_flav_C_dom_sf"/>
</dbReference>
<dbReference type="InterPro" id="IPR016169">
    <property type="entry name" value="FAD-bd_PCMH_sub2"/>
</dbReference>
<evidence type="ECO:0000256" key="4">
    <source>
        <dbReference type="ARBA" id="ARBA00022827"/>
    </source>
</evidence>
<keyword evidence="9" id="KW-1185">Reference proteome</keyword>
<dbReference type="PANTHER" id="PTHR11908">
    <property type="entry name" value="XANTHINE DEHYDROGENASE"/>
    <property type="match status" value="1"/>
</dbReference>
<dbReference type="Proteomes" id="UP000502533">
    <property type="component" value="Chromosome"/>
</dbReference>
<sequence>MKPVVLRPTSLPEAAGAMTRPGARLLAGGTALEVERASGLPRPEILIDLSRITEAVFRTVSERWIGAGVSLATIENATILPDILREAAAGVAAPSIRRLATIGGQVGGKTGCVLPALLVLDASVLIRDGHGSHGLPLARWLAAPFGIIVGIVLPPHARTASGGFRKTGLRQAFSPSAITVSACVERGSGRVFKNPRLAVGGGPTPAARLPHSEAWLAQQKTGTVNWRHFRQQVFREIRTVGDLKRSSAWRACVAANTLATILGGSRALPFHADVARHIPSTLFPLPEERELTRGASADPRHQRPDMPAKIRGDLHYHTDRRYTDDGTPMLSGRILRATIPHARIVSVDISEAEAMPGVHAVVTARDIRGENAYGIVMQDQPALAHDRVRHVGEAIAAVAADTPAQAEAALEKIHVVLEELPAVTDPQYALTPQALALHANGNLCARATLAHGDPDPVWARCAAIVEAEYTTPRQMHAYMETEGGWARQGADGELEVHVGSQYGLRDRLQLARILDRDPARIRVFSGPTGGSFGGKDDLTVQPVLCLLAIKSGLPVSIRLERRESVMAGQKSAPFVIRMRTGCDAAGHIIAHDVSLVADSGAYASLSPAVLDTAIEHAGGPYRIPNLRADGRLAYTNNGTTGAFRGFGANQINFALESQIDRLAAKLGLDPVTIRARNLRQPGDPGAFGHVVAPSENVAEMLRAASASPLWATPRGHQPECGVTAGVGMALIYQGNGLGSLLPDPAAARLRLTPEGKIEAAADLVEMGQGIVAVLCSVTAEALGCAPEDVVPRAGDTAIGLDAGSTSASRGSIAAVLGLEGAAGTFHGLLVSAAASVLNLPPDTLRVGRGGIYNTTGNSAPVLSLADLAAACRDSLPEATFDTAIPSASWSRDNARFLFCGGAVVARVEISLADGQVRVTDTELHSAAGPVLSPPGYMGQMEGALLQATGFSLMENTPFVSGHVMTQNFDSYMLPTIRDIPGRVRIFAFEKLSPDDPARSRGIGEVGMSSLAPALANAVADACGIWPEHAPFRPEVLLNACGTGPRDLN</sequence>
<evidence type="ECO:0000256" key="5">
    <source>
        <dbReference type="ARBA" id="ARBA00023004"/>
    </source>
</evidence>
<dbReference type="InterPro" id="IPR036318">
    <property type="entry name" value="FAD-bd_PCMH-like_sf"/>
</dbReference>
<dbReference type="AlphaFoldDB" id="A0A181C5Y8"/>
<dbReference type="InterPro" id="IPR036856">
    <property type="entry name" value="Ald_Oxase/Xan_DH_a/b_sf"/>
</dbReference>